<dbReference type="GO" id="GO:0039536">
    <property type="term" value="P:negative regulation of RIG-I signaling pathway"/>
    <property type="evidence" value="ECO:0007669"/>
    <property type="project" value="InterPro"/>
</dbReference>
<feature type="region of interest" description="Disordered" evidence="1">
    <location>
        <begin position="286"/>
        <end position="342"/>
    </location>
</feature>
<dbReference type="PANTHER" id="PTHR14390:SF2">
    <property type="entry name" value="G PATCH DOMAIN-CONTAINING PROTEIN 3"/>
    <property type="match status" value="1"/>
</dbReference>
<protein>
    <submittedName>
        <fullName evidence="4">G patch domain-containing protein 3-like</fullName>
    </submittedName>
</protein>
<reference evidence="4" key="1">
    <citation type="submission" date="2025-08" db="UniProtKB">
        <authorList>
            <consortium name="RefSeq"/>
        </authorList>
    </citation>
    <scope>IDENTIFICATION</scope>
</reference>
<keyword evidence="3" id="KW-1185">Reference proteome</keyword>
<organism evidence="3 4">
    <name type="scientific">Acanthaster planci</name>
    <name type="common">Crown-of-thorns starfish</name>
    <dbReference type="NCBI Taxonomy" id="133434"/>
    <lineage>
        <taxon>Eukaryota</taxon>
        <taxon>Metazoa</taxon>
        <taxon>Echinodermata</taxon>
        <taxon>Eleutherozoa</taxon>
        <taxon>Asterozoa</taxon>
        <taxon>Asteroidea</taxon>
        <taxon>Valvatacea</taxon>
        <taxon>Valvatida</taxon>
        <taxon>Acanthasteridae</taxon>
        <taxon>Acanthaster</taxon>
    </lineage>
</organism>
<dbReference type="InterPro" id="IPR000467">
    <property type="entry name" value="G_patch_dom"/>
</dbReference>
<dbReference type="PANTHER" id="PTHR14390">
    <property type="entry name" value="G PATCH DOMAIN CONTAINING PROTEIN 3"/>
    <property type="match status" value="1"/>
</dbReference>
<feature type="domain" description="G-patch" evidence="2">
    <location>
        <begin position="486"/>
        <end position="535"/>
    </location>
</feature>
<dbReference type="Proteomes" id="UP000694845">
    <property type="component" value="Unplaced"/>
</dbReference>
<dbReference type="InterPro" id="IPR040341">
    <property type="entry name" value="GPATCH3"/>
</dbReference>
<dbReference type="GO" id="GO:0045893">
    <property type="term" value="P:positive regulation of DNA-templated transcription"/>
    <property type="evidence" value="ECO:0007669"/>
    <property type="project" value="TreeGrafter"/>
</dbReference>
<dbReference type="GO" id="GO:0032480">
    <property type="term" value="P:negative regulation of type I interferon production"/>
    <property type="evidence" value="ECO:0007669"/>
    <property type="project" value="InterPro"/>
</dbReference>
<evidence type="ECO:0000259" key="2">
    <source>
        <dbReference type="PROSITE" id="PS50174"/>
    </source>
</evidence>
<sequence length="618" mass="70501">MAASSSHVDDEIVFAAVTNIPSVFRSRDLRNYFSQFLEAGGFHCFHFKHRPLQNLTENEVQIEAPKETNSVPCAAICGPPHGVTTHGRQGHDGNPVDRTRDQNMRTIAGACKKKKGKNPNAAKRNQHERSCCVIRLTKSNLEKFLQMYSKKNWVDRKGSLMAELCHISRITVLDDVTDKEEPQFTPQKDTFLKSKRKPERPTPITISTTMPKSILRQLPELNPPDIMPKGNVGTPTSVYSQLIKECQFPPWLIKHLGLVFPKSQSNRRYGNVGLDYSDTVVETLVSSQMKQKKKKKKKNKRKRKDRSSSPSETKRQKTRHESSYNNQSISPPKSDEDNDSGEEWERYEALHNDVTNQERTTERLFESEMEVTWDKGSSGLVFYTDAAFWDKQEGDFDEKTADDWDVDMSGYYDPAGGDKDARDFLQMREQQRRLDGIEIVSAFKPSWNATKRQMKLDRRRAKLKVAAEKRIAEDQARPIGAFEKHTKGFGRKMMEAQGWMEGEGLGKDGNKGISTALHNEGQNSFDKRGFGYYGKQLLPDQSSNMFQDNSFTRPKKGKRAVIISTIYDDPETTDPVERLLRSQGPHSLKYRNSVNFTKSTDTGLKRLQSLTPEEKSSL</sequence>
<dbReference type="Pfam" id="PF01585">
    <property type="entry name" value="G-patch"/>
    <property type="match status" value="1"/>
</dbReference>
<dbReference type="OrthoDB" id="5842926at2759"/>
<dbReference type="RefSeq" id="XP_022102168.1">
    <property type="nucleotide sequence ID" value="XM_022246476.1"/>
</dbReference>
<dbReference type="AlphaFoldDB" id="A0A8B7Z924"/>
<accession>A0A8B7Z924</accession>
<dbReference type="GO" id="GO:0003676">
    <property type="term" value="F:nucleic acid binding"/>
    <property type="evidence" value="ECO:0007669"/>
    <property type="project" value="InterPro"/>
</dbReference>
<name>A0A8B7Z924_ACAPL</name>
<evidence type="ECO:0000256" key="1">
    <source>
        <dbReference type="SAM" id="MobiDB-lite"/>
    </source>
</evidence>
<evidence type="ECO:0000313" key="3">
    <source>
        <dbReference type="Proteomes" id="UP000694845"/>
    </source>
</evidence>
<evidence type="ECO:0000313" key="4">
    <source>
        <dbReference type="RefSeq" id="XP_022102168.1"/>
    </source>
</evidence>
<dbReference type="SMART" id="SM00443">
    <property type="entry name" value="G_patch"/>
    <property type="match status" value="1"/>
</dbReference>
<gene>
    <name evidence="4" type="primary">LOC110985445</name>
</gene>
<dbReference type="OMA" id="GGFHCFH"/>
<feature type="compositionally biased region" description="Basic and acidic residues" evidence="1">
    <location>
        <begin position="312"/>
        <end position="322"/>
    </location>
</feature>
<feature type="compositionally biased region" description="Basic residues" evidence="1">
    <location>
        <begin position="290"/>
        <end position="305"/>
    </location>
</feature>
<dbReference type="GeneID" id="110985445"/>
<dbReference type="PROSITE" id="PS50174">
    <property type="entry name" value="G_PATCH"/>
    <property type="match status" value="1"/>
</dbReference>
<dbReference type="KEGG" id="aplc:110985445"/>
<proteinExistence type="predicted"/>